<evidence type="ECO:0000256" key="2">
    <source>
        <dbReference type="ARBA" id="ARBA00022729"/>
    </source>
</evidence>
<gene>
    <name evidence="4" type="ORF">G5B42_10715</name>
</gene>
<evidence type="ECO:0000256" key="1">
    <source>
        <dbReference type="ARBA" id="ARBA00010062"/>
    </source>
</evidence>
<dbReference type="InterPro" id="IPR028082">
    <property type="entry name" value="Peripla_BP_I"/>
</dbReference>
<keyword evidence="2" id="KW-0732">Signal</keyword>
<dbReference type="Gene3D" id="3.40.50.2300">
    <property type="match status" value="2"/>
</dbReference>
<evidence type="ECO:0000313" key="4">
    <source>
        <dbReference type="EMBL" id="MBA2134003.1"/>
    </source>
</evidence>
<dbReference type="AlphaFoldDB" id="A0A8J6I2Y8"/>
<keyword evidence="5" id="KW-1185">Reference proteome</keyword>
<reference evidence="4" key="1">
    <citation type="submission" date="2020-06" db="EMBL/GenBank/DDBJ databases">
        <title>Novel chitinolytic bacterium.</title>
        <authorList>
            <person name="Ungkulpasvich U."/>
            <person name="Kosugi A."/>
            <person name="Uke A."/>
        </authorList>
    </citation>
    <scope>NUCLEOTIDE SEQUENCE</scope>
    <source>
        <strain evidence="4">UUS1-1</strain>
    </source>
</reference>
<dbReference type="PANTHER" id="PTHR30483">
    <property type="entry name" value="LEUCINE-SPECIFIC-BINDING PROTEIN"/>
    <property type="match status" value="1"/>
</dbReference>
<dbReference type="InterPro" id="IPR051010">
    <property type="entry name" value="BCAA_transport"/>
</dbReference>
<name>A0A8J6I2Y8_9FIRM</name>
<evidence type="ECO:0000259" key="3">
    <source>
        <dbReference type="Pfam" id="PF13458"/>
    </source>
</evidence>
<dbReference type="Proteomes" id="UP000657177">
    <property type="component" value="Unassembled WGS sequence"/>
</dbReference>
<dbReference type="PANTHER" id="PTHR30483:SF6">
    <property type="entry name" value="PERIPLASMIC BINDING PROTEIN OF ABC TRANSPORTER FOR NATURAL AMINO ACIDS"/>
    <property type="match status" value="1"/>
</dbReference>
<dbReference type="SUPFAM" id="SSF53822">
    <property type="entry name" value="Periplasmic binding protein-like I"/>
    <property type="match status" value="1"/>
</dbReference>
<accession>A0A8J6I2Y8</accession>
<proteinExistence type="inferred from homology"/>
<evidence type="ECO:0000313" key="5">
    <source>
        <dbReference type="Proteomes" id="UP000657177"/>
    </source>
</evidence>
<dbReference type="InterPro" id="IPR028081">
    <property type="entry name" value="Leu-bd"/>
</dbReference>
<sequence>MKNKKLILILAAVLVVVVAAVFLLNTQRAAKPSTFKLGILLPYTGTFAAVAKTQQQGVLLAVEQRNAEGGLNMPWGKVKIEYEDMDDEANINTGVRRFRYLRDQGAHAVVGQTWAAVSLAINELCIRDPYPYFPVNVAPLDSYRKGKMGDCTYAAGYTPWTVGYMAGKAAITDLGKKRIFYLGRSDSWGWDIRDGLAAAAKKYGGEIIGQLEVAQGTSDFTTVLEQVRAAKPDVFISAQFGGDAISLLKQCYDMGLNKEMTIFNSFLTNVVAQGLPLEARENIYGMHFFYYDLTGFEDAETVKLAAEYSKAFMDKWGTPPDAYATIAYIAVQQLFDAVEKAGSFDQADIRRAIEQNPEFMSVKGPAYWREDHQAVYEYAGFLVRGKGRNEAKHEFDFFEVVSVQGGEEVYPNLKDLGF</sequence>
<dbReference type="EMBL" id="JAAKDE010000039">
    <property type="protein sequence ID" value="MBA2134003.1"/>
    <property type="molecule type" value="Genomic_DNA"/>
</dbReference>
<protein>
    <submittedName>
        <fullName evidence="4">ABC transporter substrate-binding protein</fullName>
    </submittedName>
</protein>
<dbReference type="Pfam" id="PF13458">
    <property type="entry name" value="Peripla_BP_6"/>
    <property type="match status" value="1"/>
</dbReference>
<dbReference type="RefSeq" id="WP_181340471.1">
    <property type="nucleotide sequence ID" value="NZ_JAAKDE010000039.1"/>
</dbReference>
<feature type="domain" description="Leucine-binding protein" evidence="3">
    <location>
        <begin position="35"/>
        <end position="381"/>
    </location>
</feature>
<comment type="similarity">
    <text evidence="1">Belongs to the leucine-binding protein family.</text>
</comment>
<comment type="caution">
    <text evidence="4">The sequence shown here is derived from an EMBL/GenBank/DDBJ whole genome shotgun (WGS) entry which is preliminary data.</text>
</comment>
<organism evidence="4 5">
    <name type="scientific">Capillibacterium thermochitinicola</name>
    <dbReference type="NCBI Taxonomy" id="2699427"/>
    <lineage>
        <taxon>Bacteria</taxon>
        <taxon>Bacillati</taxon>
        <taxon>Bacillota</taxon>
        <taxon>Capillibacterium</taxon>
    </lineage>
</organism>